<gene>
    <name evidence="1" type="ORF">MLD38_032741</name>
</gene>
<comment type="caution">
    <text evidence="1">The sequence shown here is derived from an EMBL/GenBank/DDBJ whole genome shotgun (WGS) entry which is preliminary data.</text>
</comment>
<dbReference type="EMBL" id="CM042889">
    <property type="protein sequence ID" value="KAI4319098.1"/>
    <property type="molecule type" value="Genomic_DNA"/>
</dbReference>
<organism evidence="1 2">
    <name type="scientific">Melastoma candidum</name>
    <dbReference type="NCBI Taxonomy" id="119954"/>
    <lineage>
        <taxon>Eukaryota</taxon>
        <taxon>Viridiplantae</taxon>
        <taxon>Streptophyta</taxon>
        <taxon>Embryophyta</taxon>
        <taxon>Tracheophyta</taxon>
        <taxon>Spermatophyta</taxon>
        <taxon>Magnoliopsida</taxon>
        <taxon>eudicotyledons</taxon>
        <taxon>Gunneridae</taxon>
        <taxon>Pentapetalae</taxon>
        <taxon>rosids</taxon>
        <taxon>malvids</taxon>
        <taxon>Myrtales</taxon>
        <taxon>Melastomataceae</taxon>
        <taxon>Melastomatoideae</taxon>
        <taxon>Melastomateae</taxon>
        <taxon>Melastoma</taxon>
    </lineage>
</organism>
<reference evidence="2" key="1">
    <citation type="journal article" date="2023" name="Front. Plant Sci.">
        <title>Chromosomal-level genome assembly of Melastoma candidum provides insights into trichome evolution.</title>
        <authorList>
            <person name="Zhong Y."/>
            <person name="Wu W."/>
            <person name="Sun C."/>
            <person name="Zou P."/>
            <person name="Liu Y."/>
            <person name="Dai S."/>
            <person name="Zhou R."/>
        </authorList>
    </citation>
    <scope>NUCLEOTIDE SEQUENCE [LARGE SCALE GENOMIC DNA]</scope>
</reference>
<proteinExistence type="predicted"/>
<sequence>MVGMPLWSDQPTNAKFLEVVWKVGVRAQKGEHGFVARHEVEACINRVMNGERSEEFKINAKKLRDLAKSTIGKGGISDRNINEFIANIGNVKGEP</sequence>
<keyword evidence="2" id="KW-1185">Reference proteome</keyword>
<protein>
    <submittedName>
        <fullName evidence="1">Uncharacterized protein</fullName>
    </submittedName>
</protein>
<evidence type="ECO:0000313" key="1">
    <source>
        <dbReference type="EMBL" id="KAI4319098.1"/>
    </source>
</evidence>
<dbReference type="Proteomes" id="UP001057402">
    <property type="component" value="Chromosome 10"/>
</dbReference>
<evidence type="ECO:0000313" key="2">
    <source>
        <dbReference type="Proteomes" id="UP001057402"/>
    </source>
</evidence>
<name>A0ACB9M545_9MYRT</name>
<accession>A0ACB9M545</accession>